<dbReference type="SMART" id="SM00589">
    <property type="entry name" value="PRY"/>
    <property type="match status" value="1"/>
</dbReference>
<evidence type="ECO:0000256" key="1">
    <source>
        <dbReference type="ARBA" id="ARBA00022588"/>
    </source>
</evidence>
<evidence type="ECO:0000256" key="7">
    <source>
        <dbReference type="SAM" id="Coils"/>
    </source>
</evidence>
<dbReference type="AlphaFoldDB" id="A0A3Q3KPJ6"/>
<dbReference type="InterPro" id="IPR003877">
    <property type="entry name" value="SPRY_dom"/>
</dbReference>
<evidence type="ECO:0000256" key="4">
    <source>
        <dbReference type="ARBA" id="ARBA00022833"/>
    </source>
</evidence>
<dbReference type="Gene3D" id="4.10.830.40">
    <property type="match status" value="1"/>
</dbReference>
<accession>A0A3Q3KPJ6</accession>
<evidence type="ECO:0000259" key="10">
    <source>
        <dbReference type="PROSITE" id="PS50188"/>
    </source>
</evidence>
<dbReference type="CDD" id="cd13733">
    <property type="entry name" value="SPRY_PRY_C-I_1"/>
    <property type="match status" value="1"/>
</dbReference>
<dbReference type="InterPro" id="IPR051051">
    <property type="entry name" value="E3_ubiq-ligase_TRIM/RNF"/>
</dbReference>
<dbReference type="Ensembl" id="ENSMAMT00000003437.2">
    <property type="protein sequence ID" value="ENSMAMP00000003357.1"/>
    <property type="gene ID" value="ENSMAMG00000002319.2"/>
</dbReference>
<dbReference type="InterPro" id="IPR006574">
    <property type="entry name" value="PRY"/>
</dbReference>
<proteinExistence type="predicted"/>
<evidence type="ECO:0000256" key="2">
    <source>
        <dbReference type="ARBA" id="ARBA00022723"/>
    </source>
</evidence>
<dbReference type="InterPro" id="IPR000315">
    <property type="entry name" value="Znf_B-box"/>
</dbReference>
<dbReference type="InterPro" id="IPR013083">
    <property type="entry name" value="Znf_RING/FYVE/PHD"/>
</dbReference>
<dbReference type="GO" id="GO:0045087">
    <property type="term" value="P:innate immune response"/>
    <property type="evidence" value="ECO:0007669"/>
    <property type="project" value="UniProtKB-KW"/>
</dbReference>
<dbReference type="PANTHER" id="PTHR25465">
    <property type="entry name" value="B-BOX DOMAIN CONTAINING"/>
    <property type="match status" value="1"/>
</dbReference>
<dbReference type="SUPFAM" id="SSF57845">
    <property type="entry name" value="B-box zinc-binding domain"/>
    <property type="match status" value="1"/>
</dbReference>
<dbReference type="FunFam" id="2.60.120.920:FF:000004">
    <property type="entry name" value="Butyrophilin subfamily 1 member A1"/>
    <property type="match status" value="1"/>
</dbReference>
<evidence type="ECO:0000313" key="11">
    <source>
        <dbReference type="Ensembl" id="ENSMAMP00000003357.1"/>
    </source>
</evidence>
<feature type="coiled-coil region" evidence="7">
    <location>
        <begin position="197"/>
        <end position="235"/>
    </location>
</feature>
<keyword evidence="12" id="KW-1185">Reference proteome</keyword>
<dbReference type="InterPro" id="IPR058030">
    <property type="entry name" value="TRIM8/14/16/25/29/45/65_CC"/>
</dbReference>
<dbReference type="InterPro" id="IPR017907">
    <property type="entry name" value="Znf_RING_CS"/>
</dbReference>
<evidence type="ECO:0000256" key="3">
    <source>
        <dbReference type="ARBA" id="ARBA00022771"/>
    </source>
</evidence>
<dbReference type="InterPro" id="IPR001870">
    <property type="entry name" value="B30.2/SPRY"/>
</dbReference>
<evidence type="ECO:0000256" key="6">
    <source>
        <dbReference type="PROSITE-ProRule" id="PRU00024"/>
    </source>
</evidence>
<organism evidence="11 12">
    <name type="scientific">Mastacembelus armatus</name>
    <name type="common">zig-zag eel</name>
    <dbReference type="NCBI Taxonomy" id="205130"/>
    <lineage>
        <taxon>Eukaryota</taxon>
        <taxon>Metazoa</taxon>
        <taxon>Chordata</taxon>
        <taxon>Craniata</taxon>
        <taxon>Vertebrata</taxon>
        <taxon>Euteleostomi</taxon>
        <taxon>Actinopterygii</taxon>
        <taxon>Neopterygii</taxon>
        <taxon>Teleostei</taxon>
        <taxon>Neoteleostei</taxon>
        <taxon>Acanthomorphata</taxon>
        <taxon>Anabantaria</taxon>
        <taxon>Synbranchiformes</taxon>
        <taxon>Mastacembelidae</taxon>
        <taxon>Mastacembelus</taxon>
    </lineage>
</organism>
<evidence type="ECO:0000259" key="9">
    <source>
        <dbReference type="PROSITE" id="PS50119"/>
    </source>
</evidence>
<name>A0A3Q3KPJ6_9TELE</name>
<protein>
    <submittedName>
        <fullName evidence="11">E3 ubiquitin/ISG15 ligase TRIM25-like</fullName>
    </submittedName>
</protein>
<dbReference type="STRING" id="205130.ENSMAMP00000003357"/>
<dbReference type="Pfam" id="PF15227">
    <property type="entry name" value="zf-C3HC4_4"/>
    <property type="match status" value="1"/>
</dbReference>
<dbReference type="Pfam" id="PF25600">
    <property type="entry name" value="TRIM_CC"/>
    <property type="match status" value="1"/>
</dbReference>
<sequence>MWKMASNTSLLSEEQFLCPICLDMFTRPVSTPCGHNFCMSCITSYWNDTPVCQCPLCKETFEKRPDLKVNTFISELESQFMLLQVSDANIWSTEQQHANSGGAVLCDICTDTQQEAVKSCLECLTSYCDVHLEPHHRAAGLKRHTLVNPSTSLEDRICKQHNRLLMLFCRKDKVLLCDVCASSQHVNHNVVTVQQAYKDMKDMLKDTEAKVQSLIQERQQKVQAMRKSVKQSKKQTKDVIENTVQNLTALVCEIQKSQTEMVKVMEEKQKAAEVQADGFISSIEQEITELQRTMMKLSELKQTKDQLCFLQNVPDLPPLPQTVDLSTISFNRHLEIQHIQKSLSSSVSQLRTLLNKMETEISQFSDSTDVSNRATLRYMQAYEVNILLDSDTAHPLLILSDDGKKVRYGMGSGLWVNQNLNPNMFTEHLAVLGQIGFSSKFYFEVFVGPKTEWCLGVAKASVQRRGALVRSPDCGLWAIWFLGDRFETFSSPDVPVHLGKVERVGVFVDYNQGQISFYDVQAATLIYSFTDCFFDEKLYPYFNPCDNEYGSNLDPMVIVPVNRF</sequence>
<dbReference type="SUPFAM" id="SSF49899">
    <property type="entry name" value="Concanavalin A-like lectins/glucanases"/>
    <property type="match status" value="1"/>
</dbReference>
<dbReference type="Gene3D" id="3.30.40.10">
    <property type="entry name" value="Zinc/RING finger domain, C3HC4 (zinc finger)"/>
    <property type="match status" value="1"/>
</dbReference>
<dbReference type="InParanoid" id="A0A3Q3KPJ6"/>
<dbReference type="PROSITE" id="PS50188">
    <property type="entry name" value="B302_SPRY"/>
    <property type="match status" value="1"/>
</dbReference>
<dbReference type="PROSITE" id="PS50089">
    <property type="entry name" value="ZF_RING_2"/>
    <property type="match status" value="1"/>
</dbReference>
<dbReference type="SMART" id="SM00184">
    <property type="entry name" value="RING"/>
    <property type="match status" value="1"/>
</dbReference>
<evidence type="ECO:0000259" key="8">
    <source>
        <dbReference type="PROSITE" id="PS50089"/>
    </source>
</evidence>
<dbReference type="Gene3D" id="3.30.160.60">
    <property type="entry name" value="Classic Zinc Finger"/>
    <property type="match status" value="1"/>
</dbReference>
<dbReference type="SUPFAM" id="SSF57850">
    <property type="entry name" value="RING/U-box"/>
    <property type="match status" value="1"/>
</dbReference>
<dbReference type="PANTHER" id="PTHR25465:SF32">
    <property type="entry name" value="BLOODTHIRSTY-RELATED GENE FAMILY, MEMBER 16 ISOFORM X1-RELATED"/>
    <property type="match status" value="1"/>
</dbReference>
<dbReference type="CDD" id="cd19769">
    <property type="entry name" value="Bbox2_TRIM16-like"/>
    <property type="match status" value="1"/>
</dbReference>
<dbReference type="GeneID" id="113135839"/>
<feature type="domain" description="B box-type" evidence="9">
    <location>
        <begin position="153"/>
        <end position="193"/>
    </location>
</feature>
<dbReference type="GO" id="GO:0008270">
    <property type="term" value="F:zinc ion binding"/>
    <property type="evidence" value="ECO:0007669"/>
    <property type="project" value="UniProtKB-KW"/>
</dbReference>
<keyword evidence="7" id="KW-0175">Coiled coil</keyword>
<dbReference type="Gene3D" id="2.60.120.920">
    <property type="match status" value="1"/>
</dbReference>
<feature type="domain" description="B30.2/SPRY" evidence="10">
    <location>
        <begin position="366"/>
        <end position="558"/>
    </location>
</feature>
<keyword evidence="1" id="KW-0399">Innate immunity</keyword>
<reference evidence="11" key="1">
    <citation type="submission" date="2025-08" db="UniProtKB">
        <authorList>
            <consortium name="Ensembl"/>
        </authorList>
    </citation>
    <scope>IDENTIFICATION</scope>
</reference>
<keyword evidence="2" id="KW-0479">Metal-binding</keyword>
<dbReference type="Pfam" id="PF00622">
    <property type="entry name" value="SPRY"/>
    <property type="match status" value="1"/>
</dbReference>
<keyword evidence="4" id="KW-0862">Zinc</keyword>
<dbReference type="Pfam" id="PF22586">
    <property type="entry name" value="ANCHR-like_BBOX"/>
    <property type="match status" value="1"/>
</dbReference>
<dbReference type="Pfam" id="PF13765">
    <property type="entry name" value="PRY"/>
    <property type="match status" value="1"/>
</dbReference>
<dbReference type="Pfam" id="PF00643">
    <property type="entry name" value="zf-B_box"/>
    <property type="match status" value="1"/>
</dbReference>
<dbReference type="OrthoDB" id="426657at2759"/>
<keyword evidence="3 6" id="KW-0863">Zinc-finger</keyword>
<evidence type="ECO:0000256" key="5">
    <source>
        <dbReference type="ARBA" id="ARBA00022859"/>
    </source>
</evidence>
<dbReference type="InterPro" id="IPR013320">
    <property type="entry name" value="ConA-like_dom_sf"/>
</dbReference>
<dbReference type="InterPro" id="IPR003879">
    <property type="entry name" value="Butyrophylin_SPRY"/>
</dbReference>
<dbReference type="SMART" id="SM00336">
    <property type="entry name" value="BBOX"/>
    <property type="match status" value="2"/>
</dbReference>
<dbReference type="InterPro" id="IPR001841">
    <property type="entry name" value="Znf_RING"/>
</dbReference>
<dbReference type="GeneTree" id="ENSGT01040000240385"/>
<dbReference type="PRINTS" id="PR01407">
    <property type="entry name" value="BUTYPHLNCDUF"/>
</dbReference>
<dbReference type="PROSITE" id="PS50119">
    <property type="entry name" value="ZF_BBOX"/>
    <property type="match status" value="1"/>
</dbReference>
<dbReference type="PROSITE" id="PS00518">
    <property type="entry name" value="ZF_RING_1"/>
    <property type="match status" value="1"/>
</dbReference>
<dbReference type="SMART" id="SM00449">
    <property type="entry name" value="SPRY"/>
    <property type="match status" value="1"/>
</dbReference>
<dbReference type="GO" id="GO:0005737">
    <property type="term" value="C:cytoplasm"/>
    <property type="evidence" value="ECO:0007669"/>
    <property type="project" value="UniProtKB-ARBA"/>
</dbReference>
<dbReference type="Proteomes" id="UP000261640">
    <property type="component" value="Unplaced"/>
</dbReference>
<reference evidence="11" key="2">
    <citation type="submission" date="2025-09" db="UniProtKB">
        <authorList>
            <consortium name="Ensembl"/>
        </authorList>
    </citation>
    <scope>IDENTIFICATION</scope>
</reference>
<keyword evidence="5" id="KW-0391">Immunity</keyword>
<dbReference type="RefSeq" id="XP_026171929.1">
    <property type="nucleotide sequence ID" value="XM_026316144.1"/>
</dbReference>
<evidence type="ECO:0000313" key="12">
    <source>
        <dbReference type="Proteomes" id="UP000261640"/>
    </source>
</evidence>
<dbReference type="InterPro" id="IPR043136">
    <property type="entry name" value="B30.2/SPRY_sf"/>
</dbReference>
<feature type="domain" description="RING-type" evidence="8">
    <location>
        <begin position="18"/>
        <end position="58"/>
    </location>
</feature>